<sequence length="79" mass="8799">MSQKAVSPLAWAPEKNLENLLLPEAELQPTCKIQRIDSTGLEERGPCRLTSALEAPRQNFQCQKVISRAILAHKHAHEG</sequence>
<organism evidence="1 2">
    <name type="scientific">Saguinus oedipus</name>
    <name type="common">Cotton-top tamarin</name>
    <name type="synonym">Oedipomidas oedipus</name>
    <dbReference type="NCBI Taxonomy" id="9490"/>
    <lineage>
        <taxon>Eukaryota</taxon>
        <taxon>Metazoa</taxon>
        <taxon>Chordata</taxon>
        <taxon>Craniata</taxon>
        <taxon>Vertebrata</taxon>
        <taxon>Euteleostomi</taxon>
        <taxon>Mammalia</taxon>
        <taxon>Eutheria</taxon>
        <taxon>Euarchontoglires</taxon>
        <taxon>Primates</taxon>
        <taxon>Haplorrhini</taxon>
        <taxon>Platyrrhini</taxon>
        <taxon>Cebidae</taxon>
        <taxon>Callitrichinae</taxon>
        <taxon>Saguinus</taxon>
    </lineage>
</organism>
<proteinExistence type="predicted"/>
<name>A0ABQ9UI98_SAGOE</name>
<reference evidence="1 2" key="1">
    <citation type="submission" date="2023-05" db="EMBL/GenBank/DDBJ databases">
        <title>B98-5 Cell Line De Novo Hybrid Assembly: An Optical Mapping Approach.</title>
        <authorList>
            <person name="Kananen K."/>
            <person name="Auerbach J.A."/>
            <person name="Kautto E."/>
            <person name="Blachly J.S."/>
        </authorList>
    </citation>
    <scope>NUCLEOTIDE SEQUENCE [LARGE SCALE GENOMIC DNA]</scope>
    <source>
        <strain evidence="1">B95-8</strain>
        <tissue evidence="1">Cell line</tissue>
    </source>
</reference>
<keyword evidence="2" id="KW-1185">Reference proteome</keyword>
<evidence type="ECO:0000313" key="1">
    <source>
        <dbReference type="EMBL" id="KAK2096480.1"/>
    </source>
</evidence>
<gene>
    <name evidence="1" type="ORF">P7K49_025514</name>
</gene>
<dbReference type="EMBL" id="JASSZA010000012">
    <property type="protein sequence ID" value="KAK2096480.1"/>
    <property type="molecule type" value="Genomic_DNA"/>
</dbReference>
<comment type="caution">
    <text evidence="1">The sequence shown here is derived from an EMBL/GenBank/DDBJ whole genome shotgun (WGS) entry which is preliminary data.</text>
</comment>
<accession>A0ABQ9UI98</accession>
<evidence type="ECO:0000313" key="2">
    <source>
        <dbReference type="Proteomes" id="UP001266305"/>
    </source>
</evidence>
<dbReference type="Proteomes" id="UP001266305">
    <property type="component" value="Unassembled WGS sequence"/>
</dbReference>
<protein>
    <submittedName>
        <fullName evidence="1">Uncharacterized protein</fullName>
    </submittedName>
</protein>